<organism evidence="1">
    <name type="scientific">marine sediment metagenome</name>
    <dbReference type="NCBI Taxonomy" id="412755"/>
    <lineage>
        <taxon>unclassified sequences</taxon>
        <taxon>metagenomes</taxon>
        <taxon>ecological metagenomes</taxon>
    </lineage>
</organism>
<dbReference type="EMBL" id="LAZR01039178">
    <property type="protein sequence ID" value="KKL17643.1"/>
    <property type="molecule type" value="Genomic_DNA"/>
</dbReference>
<accession>A0A0F9E0K7</accession>
<comment type="caution">
    <text evidence="1">The sequence shown here is derived from an EMBL/GenBank/DDBJ whole genome shotgun (WGS) entry which is preliminary data.</text>
</comment>
<reference evidence="1" key="1">
    <citation type="journal article" date="2015" name="Nature">
        <title>Complex archaea that bridge the gap between prokaryotes and eukaryotes.</title>
        <authorList>
            <person name="Spang A."/>
            <person name="Saw J.H."/>
            <person name="Jorgensen S.L."/>
            <person name="Zaremba-Niedzwiedzka K."/>
            <person name="Martijn J."/>
            <person name="Lind A.E."/>
            <person name="van Eijk R."/>
            <person name="Schleper C."/>
            <person name="Guy L."/>
            <person name="Ettema T.J."/>
        </authorList>
    </citation>
    <scope>NUCLEOTIDE SEQUENCE</scope>
</reference>
<feature type="non-terminal residue" evidence="1">
    <location>
        <position position="1"/>
    </location>
</feature>
<protein>
    <submittedName>
        <fullName evidence="1">Uncharacterized protein</fullName>
    </submittedName>
</protein>
<proteinExistence type="predicted"/>
<dbReference type="AlphaFoldDB" id="A0A0F9E0K7"/>
<evidence type="ECO:0000313" key="1">
    <source>
        <dbReference type="EMBL" id="KKL17643.1"/>
    </source>
</evidence>
<sequence>KRERYERQLDRWARDVCKDIDVSQITSGIIDTSKIECIDGVFTFREDSKG</sequence>
<gene>
    <name evidence="1" type="ORF">LCGC14_2483460</name>
</gene>
<name>A0A0F9E0K7_9ZZZZ</name>